<feature type="domain" description="PABS" evidence="7">
    <location>
        <begin position="216"/>
        <end position="455"/>
    </location>
</feature>
<evidence type="ECO:0000256" key="1">
    <source>
        <dbReference type="ARBA" id="ARBA00007867"/>
    </source>
</evidence>
<feature type="transmembrane region" description="Helical" evidence="6">
    <location>
        <begin position="540"/>
        <end position="558"/>
    </location>
</feature>
<dbReference type="CDD" id="cd02440">
    <property type="entry name" value="AdoMet_MTases"/>
    <property type="match status" value="1"/>
</dbReference>
<evidence type="ECO:0000256" key="6">
    <source>
        <dbReference type="SAM" id="Phobius"/>
    </source>
</evidence>
<keyword evidence="4 5" id="KW-0620">Polyamine biosynthesis</keyword>
<keyword evidence="6" id="KW-0472">Membrane</keyword>
<sequence>MAGSGSMGRHLTAIGAAGWASTVAQILMLREIFVQFYGNELSVGIVLFFWLLWTAAGSALAPRLFGKFPAVSASRRWSSLIPGLLSAYALAMPITVIWIRGARLLFHIPRGDVPGLGQTILLTGATTAPLCLLFGFLFGSIWMAAADSTPKGRSGLWIYAAEAAGAGIGGLTFYFLLLPRCTALEAAILSGWVPALAALITMGRAVGTGPAVALAAAWLMLASLWAAGGRLESWSRSWVWGSGLVRSVDTPYHNITVLQGQGQQSVMIDGLWAYSIPDPQGAEDAVHLALLQHGHPQKVLVLGAAGPEILRELLRYPDLRRILVVDPDPVLLSMSRLDREDPTVGFHCDDIRRYVRRAEDCYDVVLLHTADPVTLALNRFRTVEFFRDLDGLLCSGGVISVTVSGGEEMLGEAQIRLVSSVLGALDHVFGDRVLYPGSRIRLVAARNPGILARDPEILAGRAERRGLALQYVRRDRLENLLDPLRQAYFDQVLAAAPPELNRDGHPVGFLYALGWWTARTEGGASGDWIGPMTSPAFRKIGAAVVSAVAFLLLIWLVFGPRLPVERGAALAVFSVGASLMVLQIVLFLAYQIWEGALYTAMALLVTTFMTGLSAGALAAHCFVDKPGGWARAKQALLVAHAGLAALALALGWTFGRGAPSWIAFPSRPWALVFFCAAAGGMGVLGGAHFGLSCLVCKIRSGKGAAGPRLYAWDLAGAASAAMGGTLILLPIWGLSGAGWACAGFLAVTFAALLRSLRLR</sequence>
<feature type="transmembrane region" description="Helical" evidence="6">
    <location>
        <begin position="12"/>
        <end position="29"/>
    </location>
</feature>
<dbReference type="Proteomes" id="UP000184076">
    <property type="component" value="Unassembled WGS sequence"/>
</dbReference>
<evidence type="ECO:0000259" key="7">
    <source>
        <dbReference type="PROSITE" id="PS51006"/>
    </source>
</evidence>
<dbReference type="STRING" id="1121391.SAMN02745206_00377"/>
<keyword evidence="2 5" id="KW-0808">Transferase</keyword>
<name>A0A1M4TTS8_9BACT</name>
<dbReference type="InterPro" id="IPR030374">
    <property type="entry name" value="PABS"/>
</dbReference>
<dbReference type="GO" id="GO:0008295">
    <property type="term" value="P:spermidine biosynthetic process"/>
    <property type="evidence" value="ECO:0007669"/>
    <property type="project" value="UniProtKB-KW"/>
</dbReference>
<keyword evidence="3" id="KW-0745">Spermidine biosynthesis</keyword>
<feature type="transmembrane region" description="Helical" evidence="6">
    <location>
        <begin position="77"/>
        <end position="99"/>
    </location>
</feature>
<evidence type="ECO:0000256" key="2">
    <source>
        <dbReference type="ARBA" id="ARBA00022679"/>
    </source>
</evidence>
<keyword evidence="6" id="KW-1133">Transmembrane helix</keyword>
<evidence type="ECO:0000313" key="8">
    <source>
        <dbReference type="EMBL" id="SHE47890.1"/>
    </source>
</evidence>
<dbReference type="InterPro" id="IPR001045">
    <property type="entry name" value="Spermi_synthase"/>
</dbReference>
<feature type="transmembrane region" description="Helical" evidence="6">
    <location>
        <begin position="596"/>
        <end position="623"/>
    </location>
</feature>
<dbReference type="EMBL" id="FQVB01000004">
    <property type="protein sequence ID" value="SHE47890.1"/>
    <property type="molecule type" value="Genomic_DNA"/>
</dbReference>
<feature type="transmembrane region" description="Helical" evidence="6">
    <location>
        <begin position="710"/>
        <end position="731"/>
    </location>
</feature>
<feature type="transmembrane region" description="Helical" evidence="6">
    <location>
        <begin position="183"/>
        <end position="202"/>
    </location>
</feature>
<organism evidence="8 9">
    <name type="scientific">Desulfacinum infernum DSM 9756</name>
    <dbReference type="NCBI Taxonomy" id="1121391"/>
    <lineage>
        <taxon>Bacteria</taxon>
        <taxon>Pseudomonadati</taxon>
        <taxon>Thermodesulfobacteriota</taxon>
        <taxon>Syntrophobacteria</taxon>
        <taxon>Syntrophobacterales</taxon>
        <taxon>Syntrophobacteraceae</taxon>
        <taxon>Desulfacinum</taxon>
    </lineage>
</organism>
<dbReference type="SUPFAM" id="SSF53335">
    <property type="entry name" value="S-adenosyl-L-methionine-dependent methyltransferases"/>
    <property type="match status" value="1"/>
</dbReference>
<dbReference type="GO" id="GO:0004766">
    <property type="term" value="F:spermidine synthase activity"/>
    <property type="evidence" value="ECO:0007669"/>
    <property type="project" value="TreeGrafter"/>
</dbReference>
<dbReference type="PANTHER" id="PTHR11558:SF11">
    <property type="entry name" value="SPERMIDINE SYNTHASE"/>
    <property type="match status" value="1"/>
</dbReference>
<keyword evidence="6" id="KW-0812">Transmembrane</keyword>
<dbReference type="Pfam" id="PF01564">
    <property type="entry name" value="Spermine_synth"/>
    <property type="match status" value="1"/>
</dbReference>
<feature type="transmembrane region" description="Helical" evidence="6">
    <location>
        <begin position="570"/>
        <end position="590"/>
    </location>
</feature>
<dbReference type="InterPro" id="IPR029063">
    <property type="entry name" value="SAM-dependent_MTases_sf"/>
</dbReference>
<feature type="transmembrane region" description="Helical" evidence="6">
    <location>
        <begin position="41"/>
        <end position="65"/>
    </location>
</feature>
<evidence type="ECO:0000256" key="3">
    <source>
        <dbReference type="ARBA" id="ARBA00023066"/>
    </source>
</evidence>
<dbReference type="AlphaFoldDB" id="A0A1M4TTS8"/>
<comment type="caution">
    <text evidence="5">Lacks conserved residue(s) required for the propagation of feature annotation.</text>
</comment>
<feature type="transmembrane region" description="Helical" evidence="6">
    <location>
        <begin position="119"/>
        <end position="144"/>
    </location>
</feature>
<keyword evidence="9" id="KW-1185">Reference proteome</keyword>
<comment type="similarity">
    <text evidence="1">Belongs to the spermidine/spermine synthase family.</text>
</comment>
<evidence type="ECO:0000256" key="5">
    <source>
        <dbReference type="PROSITE-ProRule" id="PRU00354"/>
    </source>
</evidence>
<protein>
    <submittedName>
        <fullName evidence="8">Spermidine synthase</fullName>
    </submittedName>
</protein>
<feature type="transmembrane region" description="Helical" evidence="6">
    <location>
        <begin position="669"/>
        <end position="698"/>
    </location>
</feature>
<dbReference type="GO" id="GO:0005829">
    <property type="term" value="C:cytosol"/>
    <property type="evidence" value="ECO:0007669"/>
    <property type="project" value="TreeGrafter"/>
</dbReference>
<feature type="transmembrane region" description="Helical" evidence="6">
    <location>
        <begin position="209"/>
        <end position="227"/>
    </location>
</feature>
<feature type="transmembrane region" description="Helical" evidence="6">
    <location>
        <begin position="737"/>
        <end position="756"/>
    </location>
</feature>
<feature type="transmembrane region" description="Helical" evidence="6">
    <location>
        <begin position="156"/>
        <end position="177"/>
    </location>
</feature>
<evidence type="ECO:0000313" key="9">
    <source>
        <dbReference type="Proteomes" id="UP000184076"/>
    </source>
</evidence>
<proteinExistence type="inferred from homology"/>
<dbReference type="OrthoDB" id="225091at2"/>
<accession>A0A1M4TTS8</accession>
<gene>
    <name evidence="8" type="ORF">SAMN02745206_00377</name>
</gene>
<dbReference type="PROSITE" id="PS51006">
    <property type="entry name" value="PABS_2"/>
    <property type="match status" value="1"/>
</dbReference>
<evidence type="ECO:0000256" key="4">
    <source>
        <dbReference type="ARBA" id="ARBA00023115"/>
    </source>
</evidence>
<feature type="transmembrane region" description="Helical" evidence="6">
    <location>
        <begin position="635"/>
        <end position="654"/>
    </location>
</feature>
<dbReference type="Gene3D" id="3.40.50.150">
    <property type="entry name" value="Vaccinia Virus protein VP39"/>
    <property type="match status" value="1"/>
</dbReference>
<reference evidence="9" key="1">
    <citation type="submission" date="2016-11" db="EMBL/GenBank/DDBJ databases">
        <authorList>
            <person name="Varghese N."/>
            <person name="Submissions S."/>
        </authorList>
    </citation>
    <scope>NUCLEOTIDE SEQUENCE [LARGE SCALE GENOMIC DNA]</scope>
    <source>
        <strain evidence="9">DSM 9756</strain>
    </source>
</reference>
<dbReference type="PANTHER" id="PTHR11558">
    <property type="entry name" value="SPERMIDINE/SPERMINE SYNTHASE"/>
    <property type="match status" value="1"/>
</dbReference>